<dbReference type="AlphaFoldDB" id="A0A934KG97"/>
<protein>
    <submittedName>
        <fullName evidence="1">Uncharacterized protein</fullName>
    </submittedName>
</protein>
<gene>
    <name evidence="1" type="ORF">JF887_01775</name>
</gene>
<dbReference type="Proteomes" id="UP000614410">
    <property type="component" value="Unassembled WGS sequence"/>
</dbReference>
<name>A0A934KG97_9BACT</name>
<organism evidence="1 2">
    <name type="scientific">Candidatus Amunia macphersoniae</name>
    <dbReference type="NCBI Taxonomy" id="3127014"/>
    <lineage>
        <taxon>Bacteria</taxon>
        <taxon>Bacillati</taxon>
        <taxon>Candidatus Dormiibacterota</taxon>
        <taxon>Candidatus Dormibacteria</taxon>
        <taxon>Candidatus Aeolococcales</taxon>
        <taxon>Candidatus Aeolococcaceae</taxon>
        <taxon>Candidatus Amunia</taxon>
    </lineage>
</organism>
<proteinExistence type="predicted"/>
<dbReference type="EMBL" id="JAEKNN010000008">
    <property type="protein sequence ID" value="MBJ7608146.1"/>
    <property type="molecule type" value="Genomic_DNA"/>
</dbReference>
<evidence type="ECO:0000313" key="1">
    <source>
        <dbReference type="EMBL" id="MBJ7608146.1"/>
    </source>
</evidence>
<sequence>MPTKRPRHLITETDVVAQAIDDAGRTWPEEGGNRARLLVRLVQEGHRALSQGNHRRTERRRDAVARTGGTLTGVYGPGYLDQLRRDWPE</sequence>
<comment type="caution">
    <text evidence="1">The sequence shown here is derived from an EMBL/GenBank/DDBJ whole genome shotgun (WGS) entry which is preliminary data.</text>
</comment>
<reference evidence="1 2" key="1">
    <citation type="submission" date="2020-10" db="EMBL/GenBank/DDBJ databases">
        <title>Ca. Dormibacterota MAGs.</title>
        <authorList>
            <person name="Montgomery K."/>
        </authorList>
    </citation>
    <scope>NUCLEOTIDE SEQUENCE [LARGE SCALE GENOMIC DNA]</scope>
    <source>
        <strain evidence="1">Mitchell_Peninsula_5</strain>
    </source>
</reference>
<evidence type="ECO:0000313" key="2">
    <source>
        <dbReference type="Proteomes" id="UP000614410"/>
    </source>
</evidence>
<accession>A0A934KG97</accession>